<proteinExistence type="predicted"/>
<accession>A0A975DC79</accession>
<feature type="domain" description="Response regulatory" evidence="5">
    <location>
        <begin position="3"/>
        <end position="120"/>
    </location>
</feature>
<dbReference type="Pfam" id="PF00196">
    <property type="entry name" value="GerE"/>
    <property type="match status" value="1"/>
</dbReference>
<keyword evidence="2" id="KW-0238">DNA-binding</keyword>
<dbReference type="InterPro" id="IPR058245">
    <property type="entry name" value="NreC/VraR/RcsB-like_REC"/>
</dbReference>
<dbReference type="InterPro" id="IPR016032">
    <property type="entry name" value="Sig_transdc_resp-reg_C-effctor"/>
</dbReference>
<dbReference type="PROSITE" id="PS50043">
    <property type="entry name" value="HTH_LUXR_2"/>
    <property type="match status" value="1"/>
</dbReference>
<dbReference type="GO" id="GO:0000160">
    <property type="term" value="P:phosphorelay signal transduction system"/>
    <property type="evidence" value="ECO:0007669"/>
    <property type="project" value="InterPro"/>
</dbReference>
<evidence type="ECO:0000256" key="2">
    <source>
        <dbReference type="ARBA" id="ARBA00023125"/>
    </source>
</evidence>
<protein>
    <submittedName>
        <fullName evidence="6">Response regulator transcription factor</fullName>
    </submittedName>
</protein>
<name>A0A975DC79_9GAMM</name>
<dbReference type="CDD" id="cd17535">
    <property type="entry name" value="REC_NarL-like"/>
    <property type="match status" value="1"/>
</dbReference>
<dbReference type="InterPro" id="IPR000792">
    <property type="entry name" value="Tscrpt_reg_LuxR_C"/>
</dbReference>
<evidence type="ECO:0000313" key="6">
    <source>
        <dbReference type="EMBL" id="QTH64477.1"/>
    </source>
</evidence>
<feature type="domain" description="HTH luxR-type" evidence="4">
    <location>
        <begin position="143"/>
        <end position="208"/>
    </location>
</feature>
<dbReference type="PROSITE" id="PS50110">
    <property type="entry name" value="RESPONSE_REGULATORY"/>
    <property type="match status" value="1"/>
</dbReference>
<keyword evidence="1 3" id="KW-0597">Phosphoprotein</keyword>
<dbReference type="PANTHER" id="PTHR45566">
    <property type="entry name" value="HTH-TYPE TRANSCRIPTIONAL REGULATOR YHJB-RELATED"/>
    <property type="match status" value="1"/>
</dbReference>
<evidence type="ECO:0000313" key="7">
    <source>
        <dbReference type="Proteomes" id="UP000682739"/>
    </source>
</evidence>
<dbReference type="EMBL" id="CP072110">
    <property type="protein sequence ID" value="QTH64477.1"/>
    <property type="molecule type" value="Genomic_DNA"/>
</dbReference>
<reference evidence="6" key="1">
    <citation type="submission" date="2021-03" db="EMBL/GenBank/DDBJ databases">
        <title>Description of Psychrosphaera ytuae sp. nov. isolated from deep sea sediment of South China Sea.</title>
        <authorList>
            <person name="Zhang J."/>
            <person name="Xu X.-D."/>
        </authorList>
    </citation>
    <scope>NUCLEOTIDE SEQUENCE</scope>
    <source>
        <strain evidence="6">MTZ26</strain>
    </source>
</reference>
<dbReference type="PROSITE" id="PS00622">
    <property type="entry name" value="HTH_LUXR_1"/>
    <property type="match status" value="1"/>
</dbReference>
<dbReference type="InterPro" id="IPR011006">
    <property type="entry name" value="CheY-like_superfamily"/>
</dbReference>
<dbReference type="GO" id="GO:0003677">
    <property type="term" value="F:DNA binding"/>
    <property type="evidence" value="ECO:0007669"/>
    <property type="project" value="UniProtKB-KW"/>
</dbReference>
<dbReference type="GO" id="GO:0006355">
    <property type="term" value="P:regulation of DNA-templated transcription"/>
    <property type="evidence" value="ECO:0007669"/>
    <property type="project" value="InterPro"/>
</dbReference>
<evidence type="ECO:0000256" key="1">
    <source>
        <dbReference type="ARBA" id="ARBA00022553"/>
    </source>
</evidence>
<dbReference type="SMART" id="SM00448">
    <property type="entry name" value="REC"/>
    <property type="match status" value="1"/>
</dbReference>
<dbReference type="SUPFAM" id="SSF52172">
    <property type="entry name" value="CheY-like"/>
    <property type="match status" value="1"/>
</dbReference>
<sequence>MSHVLIADDHPLFRAALKQAVGLSFPESHIVEASDVEELFGQVNRLSDLEIVFLDLHMPGNDGFMSLTQLKNHYPDIEVIMVSADEQTELMQQAIDFGASAFVPKSADLASIQAAIESVLDGETWLPSGVRHESAEHQARVLLSAQLAELTPQQYKVLKLIAEGQLNKQIAYELDIKETTVKKHVSAILEKLQVHNRTLAGMAFQQLKLN</sequence>
<dbReference type="Pfam" id="PF00072">
    <property type="entry name" value="Response_reg"/>
    <property type="match status" value="1"/>
</dbReference>
<dbReference type="RefSeq" id="WP_208832531.1">
    <property type="nucleotide sequence ID" value="NZ_CP072110.1"/>
</dbReference>
<dbReference type="Proteomes" id="UP000682739">
    <property type="component" value="Chromosome"/>
</dbReference>
<dbReference type="SUPFAM" id="SSF46894">
    <property type="entry name" value="C-terminal effector domain of the bipartite response regulators"/>
    <property type="match status" value="1"/>
</dbReference>
<keyword evidence="7" id="KW-1185">Reference proteome</keyword>
<evidence type="ECO:0000259" key="5">
    <source>
        <dbReference type="PROSITE" id="PS50110"/>
    </source>
</evidence>
<dbReference type="Gene3D" id="3.40.50.2300">
    <property type="match status" value="1"/>
</dbReference>
<dbReference type="KEGG" id="psym:J1N51_03080"/>
<organism evidence="6 7">
    <name type="scientific">Psychrosphaera ytuae</name>
    <dbReference type="NCBI Taxonomy" id="2820710"/>
    <lineage>
        <taxon>Bacteria</taxon>
        <taxon>Pseudomonadati</taxon>
        <taxon>Pseudomonadota</taxon>
        <taxon>Gammaproteobacteria</taxon>
        <taxon>Alteromonadales</taxon>
        <taxon>Pseudoalteromonadaceae</taxon>
        <taxon>Psychrosphaera</taxon>
    </lineage>
</organism>
<dbReference type="CDD" id="cd06170">
    <property type="entry name" value="LuxR_C_like"/>
    <property type="match status" value="1"/>
</dbReference>
<dbReference type="PRINTS" id="PR00038">
    <property type="entry name" value="HTHLUXR"/>
</dbReference>
<evidence type="ECO:0000256" key="3">
    <source>
        <dbReference type="PROSITE-ProRule" id="PRU00169"/>
    </source>
</evidence>
<gene>
    <name evidence="6" type="ORF">J1N51_03080</name>
</gene>
<dbReference type="InterPro" id="IPR001789">
    <property type="entry name" value="Sig_transdc_resp-reg_receiver"/>
</dbReference>
<evidence type="ECO:0000259" key="4">
    <source>
        <dbReference type="PROSITE" id="PS50043"/>
    </source>
</evidence>
<dbReference type="AlphaFoldDB" id="A0A975DC79"/>
<dbReference type="SMART" id="SM00421">
    <property type="entry name" value="HTH_LUXR"/>
    <property type="match status" value="1"/>
</dbReference>
<feature type="modified residue" description="4-aspartylphosphate" evidence="3">
    <location>
        <position position="55"/>
    </location>
</feature>
<dbReference type="InterPro" id="IPR051015">
    <property type="entry name" value="EvgA-like"/>
</dbReference>
<dbReference type="PANTHER" id="PTHR45566:SF1">
    <property type="entry name" value="HTH-TYPE TRANSCRIPTIONAL REGULATOR YHJB-RELATED"/>
    <property type="match status" value="1"/>
</dbReference>